<dbReference type="Gene3D" id="3.40.50.1820">
    <property type="entry name" value="alpha/beta hydrolase"/>
    <property type="match status" value="1"/>
</dbReference>
<dbReference type="InterPro" id="IPR053858">
    <property type="entry name" value="Arb2_dom"/>
</dbReference>
<accession>A0A8I6RJR6</accession>
<dbReference type="OrthoDB" id="421951at2759"/>
<reference evidence="2" key="1">
    <citation type="submission" date="2022-01" db="UniProtKB">
        <authorList>
            <consortium name="EnsemblMetazoa"/>
        </authorList>
    </citation>
    <scope>IDENTIFICATION</scope>
</reference>
<dbReference type="Proteomes" id="UP000494040">
    <property type="component" value="Unassembled WGS sequence"/>
</dbReference>
<evidence type="ECO:0000313" key="3">
    <source>
        <dbReference type="Proteomes" id="UP000494040"/>
    </source>
</evidence>
<keyword evidence="3" id="KW-1185">Reference proteome</keyword>
<dbReference type="GO" id="GO:0035197">
    <property type="term" value="F:siRNA binding"/>
    <property type="evidence" value="ECO:0007669"/>
    <property type="project" value="TreeGrafter"/>
</dbReference>
<protein>
    <recommendedName>
        <fullName evidence="1">Arb2 domain-containing protein</fullName>
    </recommendedName>
</protein>
<dbReference type="InterPro" id="IPR029058">
    <property type="entry name" value="AB_hydrolase_fold"/>
</dbReference>
<evidence type="ECO:0000313" key="2">
    <source>
        <dbReference type="EnsemblMetazoa" id="XP_014247533.1"/>
    </source>
</evidence>
<dbReference type="PANTHER" id="PTHR21357">
    <property type="entry name" value="FAM172 FAMILY PROTEIN HOMOLOG CG10038"/>
    <property type="match status" value="1"/>
</dbReference>
<proteinExistence type="predicted"/>
<dbReference type="EnsemblMetazoa" id="XM_014392047.2">
    <property type="protein sequence ID" value="XP_014247533.1"/>
    <property type="gene ID" value="LOC106665556"/>
</dbReference>
<dbReference type="KEGG" id="clec:106665556"/>
<sequence>MFCLRVNCRSIFSGFVFKCNSARMSSREVTFPKSIEGFGYKFNEQGRLRKLDKQTGEITENPFEFNVSTDSSYNQRHYEALGETITHYVYDLLESEGLRRLPLPKDENNASFIFCTENVDSADKLIILIHGSGVVRAGQWARSLIINDCLDSGTQIPYIKKATQLGYGVYVLNTNDNHRVVDGNKQSIPGSSSPQEHANTFWNNYISESRAQKIAIVAHSFGGIVTMSLASQFEEDFLNRVFAIGLTDSVHGKIPRAVSSVLADHLSKIGRNWVSSTDPLDSPLPEQPGEIQCVSAGIAKHELTSWYCIGSLFKFLEERSDLRVVSAQESL</sequence>
<dbReference type="GeneID" id="106665556"/>
<name>A0A8I6RJR6_CIMLE</name>
<evidence type="ECO:0000259" key="1">
    <source>
        <dbReference type="Pfam" id="PF22749"/>
    </source>
</evidence>
<dbReference type="SUPFAM" id="SSF53474">
    <property type="entry name" value="alpha/beta-Hydrolases"/>
    <property type="match status" value="1"/>
</dbReference>
<dbReference type="OMA" id="LAFVELX"/>
<feature type="domain" description="Arb2" evidence="1">
    <location>
        <begin position="31"/>
        <end position="280"/>
    </location>
</feature>
<dbReference type="GO" id="GO:0005634">
    <property type="term" value="C:nucleus"/>
    <property type="evidence" value="ECO:0007669"/>
    <property type="project" value="TreeGrafter"/>
</dbReference>
<dbReference type="GO" id="GO:0031048">
    <property type="term" value="P:regulatory ncRNA-mediated heterochromatin formation"/>
    <property type="evidence" value="ECO:0007669"/>
    <property type="project" value="TreeGrafter"/>
</dbReference>
<dbReference type="AlphaFoldDB" id="A0A8I6RJR6"/>
<dbReference type="Pfam" id="PF22749">
    <property type="entry name" value="Arb2"/>
    <property type="match status" value="1"/>
</dbReference>
<dbReference type="RefSeq" id="XP_014247533.1">
    <property type="nucleotide sequence ID" value="XM_014392047.2"/>
</dbReference>
<dbReference type="InterPro" id="IPR048263">
    <property type="entry name" value="Arb2"/>
</dbReference>
<dbReference type="PANTHER" id="PTHR21357:SF4">
    <property type="entry name" value="FAM172 FAMILY PROTEIN HOMOLOG CG10038"/>
    <property type="match status" value="1"/>
</dbReference>
<organism evidence="2 3">
    <name type="scientific">Cimex lectularius</name>
    <name type="common">Bed bug</name>
    <name type="synonym">Acanthia lectularia</name>
    <dbReference type="NCBI Taxonomy" id="79782"/>
    <lineage>
        <taxon>Eukaryota</taxon>
        <taxon>Metazoa</taxon>
        <taxon>Ecdysozoa</taxon>
        <taxon>Arthropoda</taxon>
        <taxon>Hexapoda</taxon>
        <taxon>Insecta</taxon>
        <taxon>Pterygota</taxon>
        <taxon>Neoptera</taxon>
        <taxon>Paraneoptera</taxon>
        <taxon>Hemiptera</taxon>
        <taxon>Heteroptera</taxon>
        <taxon>Panheteroptera</taxon>
        <taxon>Cimicomorpha</taxon>
        <taxon>Cimicidae</taxon>
        <taxon>Cimex</taxon>
    </lineage>
</organism>